<organism evidence="1 2">
    <name type="scientific">Rhodococcus globerulus</name>
    <dbReference type="NCBI Taxonomy" id="33008"/>
    <lineage>
        <taxon>Bacteria</taxon>
        <taxon>Bacillati</taxon>
        <taxon>Actinomycetota</taxon>
        <taxon>Actinomycetes</taxon>
        <taxon>Mycobacteriales</taxon>
        <taxon>Nocardiaceae</taxon>
        <taxon>Rhodococcus</taxon>
    </lineage>
</organism>
<protein>
    <submittedName>
        <fullName evidence="1">Uncharacterized protein</fullName>
    </submittedName>
</protein>
<dbReference type="Proteomes" id="UP001185927">
    <property type="component" value="Unassembled WGS sequence"/>
</dbReference>
<keyword evidence="2" id="KW-1185">Reference proteome</keyword>
<dbReference type="EMBL" id="JAWLKB010000067">
    <property type="protein sequence ID" value="MDV6271690.1"/>
    <property type="molecule type" value="Genomic_DNA"/>
</dbReference>
<dbReference type="RefSeq" id="WP_317546322.1">
    <property type="nucleotide sequence ID" value="NZ_JAWLKB010000067.1"/>
</dbReference>
<comment type="caution">
    <text evidence="1">The sequence shown here is derived from an EMBL/GenBank/DDBJ whole genome shotgun (WGS) entry which is preliminary data.</text>
</comment>
<gene>
    <name evidence="1" type="ORF">R3Q16_34435</name>
</gene>
<name>A0ABU4C597_RHOGO</name>
<evidence type="ECO:0000313" key="2">
    <source>
        <dbReference type="Proteomes" id="UP001185927"/>
    </source>
</evidence>
<reference evidence="1 2" key="1">
    <citation type="submission" date="2023-10" db="EMBL/GenBank/DDBJ databases">
        <title>Development of a sustainable strategy for remediation of hydrocarbon-contaminated territories based on the waste exchange concept.</title>
        <authorList>
            <person name="Krivoruchko A."/>
        </authorList>
    </citation>
    <scope>NUCLEOTIDE SEQUENCE [LARGE SCALE GENOMIC DNA]</scope>
    <source>
        <strain evidence="1 2">IEGM 1203</strain>
    </source>
</reference>
<sequence>MRTEGIVNVEYHQFSISGPDTETLDAHHEGTLIETGPGFVSIFTGVTFGPVHVTIETLDTAPDDSHHSGWEVIEESAIESRENLLLTTAAGSVISTLEPIPSGRYHIRAYARGRDINAGLEVHEPSEHYLFHLWPHEPDCLIDLEVRQVLETDTAWSTEPSSSNQPTSDNIDSRIVTIIGPDGDPVRVGVYSPEAEADRAQRADFGDRPLSAALESLYSARYMAGFDRELVERIEQLDETDQRAFARWCVHRAFDRAGISHIDWIAEGLDAMDKGASRPEAFENGMVSAARLTADPRIIRTINTGIPGSADVIPQYQALAAFENGTAEELPPLEAAMKALQHAAWTYGMDYHELLQSARTDFLNRR</sequence>
<proteinExistence type="predicted"/>
<accession>A0ABU4C597</accession>
<evidence type="ECO:0000313" key="1">
    <source>
        <dbReference type="EMBL" id="MDV6271690.1"/>
    </source>
</evidence>